<dbReference type="GO" id="GO:0005886">
    <property type="term" value="C:plasma membrane"/>
    <property type="evidence" value="ECO:0007669"/>
    <property type="project" value="UniProtKB-SubCell"/>
</dbReference>
<dbReference type="RefSeq" id="WP_185827023.1">
    <property type="nucleotide sequence ID" value="NZ_RSDW01000001.1"/>
</dbReference>
<comment type="caution">
    <text evidence="7">The sequence shown here is derived from an EMBL/GenBank/DDBJ whole genome shotgun (WGS) entry which is preliminary data.</text>
</comment>
<feature type="transmembrane region" description="Helical" evidence="6">
    <location>
        <begin position="26"/>
        <end position="46"/>
    </location>
</feature>
<keyword evidence="2" id="KW-1003">Cell membrane</keyword>
<dbReference type="AlphaFoldDB" id="A0A428MG14"/>
<evidence type="ECO:0000256" key="6">
    <source>
        <dbReference type="SAM" id="Phobius"/>
    </source>
</evidence>
<evidence type="ECO:0000256" key="2">
    <source>
        <dbReference type="ARBA" id="ARBA00022475"/>
    </source>
</evidence>
<proteinExistence type="predicted"/>
<feature type="transmembrane region" description="Helical" evidence="6">
    <location>
        <begin position="244"/>
        <end position="266"/>
    </location>
</feature>
<keyword evidence="4 6" id="KW-1133">Transmembrane helix</keyword>
<reference evidence="7 8" key="1">
    <citation type="submission" date="2018-12" db="EMBL/GenBank/DDBJ databases">
        <title>Sequencing of bacterial isolates from soil warming experiment in Harvard Forest, Massachusetts, USA.</title>
        <authorList>
            <person name="Deangelis K."/>
        </authorList>
    </citation>
    <scope>NUCLEOTIDE SEQUENCE [LARGE SCALE GENOMIC DNA]</scope>
    <source>
        <strain evidence="7 8">EB153</strain>
    </source>
</reference>
<keyword evidence="5 6" id="KW-0472">Membrane</keyword>
<feature type="transmembrane region" description="Helical" evidence="6">
    <location>
        <begin position="137"/>
        <end position="155"/>
    </location>
</feature>
<accession>A0A428MG14</accession>
<keyword evidence="8" id="KW-1185">Reference proteome</keyword>
<dbReference type="PIRSF" id="PIRSF006060">
    <property type="entry name" value="AA_transporter"/>
    <property type="match status" value="1"/>
</dbReference>
<comment type="subcellular location">
    <subcellularLocation>
        <location evidence="1">Cell membrane</location>
        <topology evidence="1">Multi-pass membrane protein</topology>
    </subcellularLocation>
</comment>
<feature type="transmembrane region" description="Helical" evidence="6">
    <location>
        <begin position="93"/>
        <end position="117"/>
    </location>
</feature>
<sequence>MALPQSEAAAELGSHALYRRLRLRDLVLTQILCVVGSSWVGVAAGLGRAQAVMWMAAMLVFYLPMAASVVCLNREMPLEGGLYVWARTAFGDLGGFMTAWNIWVYGIVITATILYAIPSELAYLIGPSAAWLPDSRVAALSIVGFIVVAVTAAAVRGLELGKWIHNVGGLSILFVYASLILLPVWALSRHMHIHWEPLQLQLPQLNLYSLALFGQMIFGALCGLEYIAILAGESRSPARSIGQSVIISSPIICAMFILGTSSVVAFSQGKINFIAPIPQTLRLALGDHGLGNVFAIVAIMLLQFRLIAAASFIFTGVTRLPMAAGWDHLIPSWFTRLHPRYRTPVNSIVCTCVIILLLLVLSNVGVHAQEAFQVLSNAGITHYELAYMSMFAIPLVAGGTLRAALPRWLRWTSIAGLCATLFSFFISAYPFVEVVDPRAYAAKILGTTLLSNALGYTFYRIRRDRPVVRSADH</sequence>
<feature type="transmembrane region" description="Helical" evidence="6">
    <location>
        <begin position="385"/>
        <end position="405"/>
    </location>
</feature>
<name>A0A428MG14_9BACT</name>
<feature type="transmembrane region" description="Helical" evidence="6">
    <location>
        <begin position="207"/>
        <end position="232"/>
    </location>
</feature>
<protein>
    <submittedName>
        <fullName evidence="7">Amino acid/polyamine/organocation transporter (APC superfamily)</fullName>
    </submittedName>
</protein>
<dbReference type="Gene3D" id="1.20.1740.10">
    <property type="entry name" value="Amino acid/polyamine transporter I"/>
    <property type="match status" value="1"/>
</dbReference>
<evidence type="ECO:0000256" key="3">
    <source>
        <dbReference type="ARBA" id="ARBA00022692"/>
    </source>
</evidence>
<feature type="transmembrane region" description="Helical" evidence="6">
    <location>
        <begin position="167"/>
        <end position="187"/>
    </location>
</feature>
<dbReference type="InterPro" id="IPR002293">
    <property type="entry name" value="AA/rel_permease1"/>
</dbReference>
<dbReference type="Proteomes" id="UP000269669">
    <property type="component" value="Unassembled WGS sequence"/>
</dbReference>
<dbReference type="PANTHER" id="PTHR42770:SF7">
    <property type="entry name" value="MEMBRANE PROTEIN"/>
    <property type="match status" value="1"/>
</dbReference>
<organism evidence="7 8">
    <name type="scientific">Edaphobacter aggregans</name>
    <dbReference type="NCBI Taxonomy" id="570835"/>
    <lineage>
        <taxon>Bacteria</taxon>
        <taxon>Pseudomonadati</taxon>
        <taxon>Acidobacteriota</taxon>
        <taxon>Terriglobia</taxon>
        <taxon>Terriglobales</taxon>
        <taxon>Acidobacteriaceae</taxon>
        <taxon>Edaphobacter</taxon>
    </lineage>
</organism>
<evidence type="ECO:0000256" key="4">
    <source>
        <dbReference type="ARBA" id="ARBA00022989"/>
    </source>
</evidence>
<feature type="transmembrane region" description="Helical" evidence="6">
    <location>
        <begin position="52"/>
        <end position="72"/>
    </location>
</feature>
<dbReference type="Pfam" id="PF13520">
    <property type="entry name" value="AA_permease_2"/>
    <property type="match status" value="1"/>
</dbReference>
<feature type="transmembrane region" description="Helical" evidence="6">
    <location>
        <begin position="345"/>
        <end position="365"/>
    </location>
</feature>
<evidence type="ECO:0000256" key="5">
    <source>
        <dbReference type="ARBA" id="ARBA00023136"/>
    </source>
</evidence>
<feature type="transmembrane region" description="Helical" evidence="6">
    <location>
        <begin position="293"/>
        <end position="314"/>
    </location>
</feature>
<evidence type="ECO:0000313" key="8">
    <source>
        <dbReference type="Proteomes" id="UP000269669"/>
    </source>
</evidence>
<dbReference type="EMBL" id="RSDW01000001">
    <property type="protein sequence ID" value="RSL15679.1"/>
    <property type="molecule type" value="Genomic_DNA"/>
</dbReference>
<evidence type="ECO:0000313" key="7">
    <source>
        <dbReference type="EMBL" id="RSL15679.1"/>
    </source>
</evidence>
<keyword evidence="3 6" id="KW-0812">Transmembrane</keyword>
<dbReference type="GO" id="GO:0022857">
    <property type="term" value="F:transmembrane transporter activity"/>
    <property type="evidence" value="ECO:0007669"/>
    <property type="project" value="InterPro"/>
</dbReference>
<evidence type="ECO:0000256" key="1">
    <source>
        <dbReference type="ARBA" id="ARBA00004651"/>
    </source>
</evidence>
<dbReference type="InterPro" id="IPR050367">
    <property type="entry name" value="APC_superfamily"/>
</dbReference>
<feature type="transmembrane region" description="Helical" evidence="6">
    <location>
        <begin position="438"/>
        <end position="459"/>
    </location>
</feature>
<dbReference type="PANTHER" id="PTHR42770">
    <property type="entry name" value="AMINO ACID TRANSPORTER-RELATED"/>
    <property type="match status" value="1"/>
</dbReference>
<feature type="transmembrane region" description="Helical" evidence="6">
    <location>
        <begin position="412"/>
        <end position="432"/>
    </location>
</feature>
<gene>
    <name evidence="7" type="ORF">EDE15_1175</name>
</gene>